<dbReference type="RefSeq" id="WP_307228645.1">
    <property type="nucleotide sequence ID" value="NZ_JAUSTT010000009.1"/>
</dbReference>
<evidence type="ECO:0000256" key="4">
    <source>
        <dbReference type="ARBA" id="ARBA00022840"/>
    </source>
</evidence>
<dbReference type="PANTHER" id="PTHR43394">
    <property type="entry name" value="ATP-DEPENDENT PERMEASE MDL1, MITOCHONDRIAL"/>
    <property type="match status" value="1"/>
</dbReference>
<feature type="transmembrane region" description="Helical" evidence="7">
    <location>
        <begin position="149"/>
        <end position="167"/>
    </location>
</feature>
<dbReference type="PROSITE" id="PS50929">
    <property type="entry name" value="ABC_TM1F"/>
    <property type="match status" value="1"/>
</dbReference>
<evidence type="ECO:0000256" key="1">
    <source>
        <dbReference type="ARBA" id="ARBA00004651"/>
    </source>
</evidence>
<dbReference type="InterPro" id="IPR011527">
    <property type="entry name" value="ABC1_TM_dom"/>
</dbReference>
<evidence type="ECO:0000313" key="11">
    <source>
        <dbReference type="Proteomes" id="UP001223586"/>
    </source>
</evidence>
<evidence type="ECO:0000256" key="3">
    <source>
        <dbReference type="ARBA" id="ARBA00022741"/>
    </source>
</evidence>
<dbReference type="InterPro" id="IPR017871">
    <property type="entry name" value="ABC_transporter-like_CS"/>
</dbReference>
<evidence type="ECO:0000313" key="10">
    <source>
        <dbReference type="EMBL" id="MDQ0175918.1"/>
    </source>
</evidence>
<organism evidence="10 11">
    <name type="scientific">Bacillus chungangensis</name>
    <dbReference type="NCBI Taxonomy" id="587633"/>
    <lineage>
        <taxon>Bacteria</taxon>
        <taxon>Bacillati</taxon>
        <taxon>Bacillota</taxon>
        <taxon>Bacilli</taxon>
        <taxon>Bacillales</taxon>
        <taxon>Bacillaceae</taxon>
        <taxon>Bacillus</taxon>
    </lineage>
</organism>
<comment type="subcellular location">
    <subcellularLocation>
        <location evidence="1">Cell membrane</location>
        <topology evidence="1">Multi-pass membrane protein</topology>
    </subcellularLocation>
</comment>
<dbReference type="SUPFAM" id="SSF52540">
    <property type="entry name" value="P-loop containing nucleoside triphosphate hydrolases"/>
    <property type="match status" value="1"/>
</dbReference>
<evidence type="ECO:0000256" key="5">
    <source>
        <dbReference type="ARBA" id="ARBA00022989"/>
    </source>
</evidence>
<keyword evidence="6 7" id="KW-0472">Membrane</keyword>
<feature type="domain" description="ABC transporter" evidence="8">
    <location>
        <begin position="323"/>
        <end position="554"/>
    </location>
</feature>
<keyword evidence="11" id="KW-1185">Reference proteome</keyword>
<evidence type="ECO:0000259" key="9">
    <source>
        <dbReference type="PROSITE" id="PS50929"/>
    </source>
</evidence>
<dbReference type="PANTHER" id="PTHR43394:SF1">
    <property type="entry name" value="ATP-BINDING CASSETTE SUB-FAMILY B MEMBER 10, MITOCHONDRIAL"/>
    <property type="match status" value="1"/>
</dbReference>
<keyword evidence="5 7" id="KW-1133">Transmembrane helix</keyword>
<evidence type="ECO:0000259" key="8">
    <source>
        <dbReference type="PROSITE" id="PS50893"/>
    </source>
</evidence>
<dbReference type="PROSITE" id="PS00211">
    <property type="entry name" value="ABC_TRANSPORTER_1"/>
    <property type="match status" value="1"/>
</dbReference>
<protein>
    <submittedName>
        <fullName evidence="10">ATP-binding cassette subfamily C protein</fullName>
    </submittedName>
</protein>
<evidence type="ECO:0000256" key="7">
    <source>
        <dbReference type="SAM" id="Phobius"/>
    </source>
</evidence>
<accession>A0ABT9WRJ8</accession>
<dbReference type="Pfam" id="PF00664">
    <property type="entry name" value="ABC_membrane"/>
    <property type="match status" value="1"/>
</dbReference>
<dbReference type="InterPro" id="IPR036640">
    <property type="entry name" value="ABC1_TM_sf"/>
</dbReference>
<keyword evidence="2 7" id="KW-0812">Transmembrane</keyword>
<dbReference type="Pfam" id="PF00005">
    <property type="entry name" value="ABC_tran"/>
    <property type="match status" value="1"/>
</dbReference>
<name>A0ABT9WRJ8_9BACI</name>
<dbReference type="Proteomes" id="UP001223586">
    <property type="component" value="Unassembled WGS sequence"/>
</dbReference>
<dbReference type="EMBL" id="JAUSTT010000009">
    <property type="protein sequence ID" value="MDQ0175918.1"/>
    <property type="molecule type" value="Genomic_DNA"/>
</dbReference>
<dbReference type="InterPro" id="IPR027417">
    <property type="entry name" value="P-loop_NTPase"/>
</dbReference>
<proteinExistence type="predicted"/>
<dbReference type="GO" id="GO:0005524">
    <property type="term" value="F:ATP binding"/>
    <property type="evidence" value="ECO:0007669"/>
    <property type="project" value="UniProtKB-KW"/>
</dbReference>
<dbReference type="Gene3D" id="1.20.1560.10">
    <property type="entry name" value="ABC transporter type 1, transmembrane domain"/>
    <property type="match status" value="1"/>
</dbReference>
<reference evidence="10 11" key="1">
    <citation type="submission" date="2023-07" db="EMBL/GenBank/DDBJ databases">
        <title>Genomic Encyclopedia of Type Strains, Phase IV (KMG-IV): sequencing the most valuable type-strain genomes for metagenomic binning, comparative biology and taxonomic classification.</title>
        <authorList>
            <person name="Goeker M."/>
        </authorList>
    </citation>
    <scope>NUCLEOTIDE SEQUENCE [LARGE SCALE GENOMIC DNA]</scope>
    <source>
        <strain evidence="10 11">DSM 23837</strain>
    </source>
</reference>
<feature type="domain" description="ABC transmembrane type-1" evidence="9">
    <location>
        <begin position="13"/>
        <end position="292"/>
    </location>
</feature>
<evidence type="ECO:0000256" key="2">
    <source>
        <dbReference type="ARBA" id="ARBA00022692"/>
    </source>
</evidence>
<dbReference type="InterPro" id="IPR003439">
    <property type="entry name" value="ABC_transporter-like_ATP-bd"/>
</dbReference>
<dbReference type="SMART" id="SM00382">
    <property type="entry name" value="AAA"/>
    <property type="match status" value="1"/>
</dbReference>
<gene>
    <name evidence="10" type="ORF">J2S08_001754</name>
</gene>
<feature type="transmembrane region" description="Helical" evidence="7">
    <location>
        <begin position="46"/>
        <end position="68"/>
    </location>
</feature>
<dbReference type="PROSITE" id="PS50893">
    <property type="entry name" value="ABC_TRANSPORTER_2"/>
    <property type="match status" value="1"/>
</dbReference>
<sequence length="554" mass="62957">MKYFKIDFKLISLLLCNLITSVVSVLFPLSLMKVTDSLVSNEMKSFYFYLTVALVIMTIQMTMTYLGSRINNTYVMYRLIEIRTKVIESLLRSDYTTFKKKKNDEYLALVLSNLQVLDEDYYKSVLNVITKVMLLFMSLVTLFVINPLLMISLVFFIILIGTFPLLFSKKILSQKKQFISATEQYTNSTTECLYGYEVIKINRIAEIIIGKYESAIHKMEQKGRELGNTIVLANVVFGSSTMLLLLLIFLIGGYSVSQGTLTIGSLIACIQLMMYVVEPAINITQEVNTIQSTKPIREQINDIIKTEENMFEKQLLNESIRLIKLENVSYQYPEEETSALRNFSFTFEAGKKYALIGGNGSGKSTLLKIIANLITDYTGSMKVNNHEDKDVNFQHIGYIDQYNFLFNTTVLENINLLKGSSIDYNELKNLFKRLQLDSFIADHPEGLHFVVGDNGEYLSGGQRQKICIARALLNNPDILLLDEPNSALDLESSNEIDDILSEWNDIICIMVTHKLDDSLKGFDEILVLENGVLVDSGSYDELLIERNTFLPAEA</sequence>
<feature type="transmembrane region" description="Helical" evidence="7">
    <location>
        <begin position="226"/>
        <end position="251"/>
    </location>
</feature>
<evidence type="ECO:0000256" key="6">
    <source>
        <dbReference type="ARBA" id="ARBA00023136"/>
    </source>
</evidence>
<keyword evidence="3" id="KW-0547">Nucleotide-binding</keyword>
<dbReference type="InterPro" id="IPR003593">
    <property type="entry name" value="AAA+_ATPase"/>
</dbReference>
<feature type="transmembrane region" description="Helical" evidence="7">
    <location>
        <begin position="125"/>
        <end position="143"/>
    </location>
</feature>
<feature type="transmembrane region" description="Helical" evidence="7">
    <location>
        <begin position="12"/>
        <end position="34"/>
    </location>
</feature>
<comment type="caution">
    <text evidence="10">The sequence shown here is derived from an EMBL/GenBank/DDBJ whole genome shotgun (WGS) entry which is preliminary data.</text>
</comment>
<dbReference type="Gene3D" id="3.40.50.300">
    <property type="entry name" value="P-loop containing nucleotide triphosphate hydrolases"/>
    <property type="match status" value="1"/>
</dbReference>
<keyword evidence="4 10" id="KW-0067">ATP-binding</keyword>
<dbReference type="InterPro" id="IPR039421">
    <property type="entry name" value="Type_1_exporter"/>
</dbReference>
<dbReference type="SUPFAM" id="SSF90123">
    <property type="entry name" value="ABC transporter transmembrane region"/>
    <property type="match status" value="1"/>
</dbReference>
<dbReference type="CDD" id="cd07346">
    <property type="entry name" value="ABC_6TM_exporters"/>
    <property type="match status" value="1"/>
</dbReference>